<dbReference type="InterPro" id="IPR001202">
    <property type="entry name" value="WW_dom"/>
</dbReference>
<organism evidence="2 3">
    <name type="scientific">Prorocentrum cordatum</name>
    <dbReference type="NCBI Taxonomy" id="2364126"/>
    <lineage>
        <taxon>Eukaryota</taxon>
        <taxon>Sar</taxon>
        <taxon>Alveolata</taxon>
        <taxon>Dinophyceae</taxon>
        <taxon>Prorocentrales</taxon>
        <taxon>Prorocentraceae</taxon>
        <taxon>Prorocentrum</taxon>
    </lineage>
</organism>
<dbReference type="Proteomes" id="UP001189429">
    <property type="component" value="Unassembled WGS sequence"/>
</dbReference>
<evidence type="ECO:0000259" key="1">
    <source>
        <dbReference type="PROSITE" id="PS50020"/>
    </source>
</evidence>
<dbReference type="EMBL" id="CAUYUJ010021261">
    <property type="protein sequence ID" value="CAK0903575.1"/>
    <property type="molecule type" value="Genomic_DNA"/>
</dbReference>
<accession>A0ABN9XU70</accession>
<reference evidence="2" key="1">
    <citation type="submission" date="2023-10" db="EMBL/GenBank/DDBJ databases">
        <authorList>
            <person name="Chen Y."/>
            <person name="Shah S."/>
            <person name="Dougan E. K."/>
            <person name="Thang M."/>
            <person name="Chan C."/>
        </authorList>
    </citation>
    <scope>NUCLEOTIDE SEQUENCE [LARGE SCALE GENOMIC DNA]</scope>
</reference>
<comment type="caution">
    <text evidence="2">The sequence shown here is derived from an EMBL/GenBank/DDBJ whole genome shotgun (WGS) entry which is preliminary data.</text>
</comment>
<evidence type="ECO:0000313" key="3">
    <source>
        <dbReference type="Proteomes" id="UP001189429"/>
    </source>
</evidence>
<dbReference type="PROSITE" id="PS50020">
    <property type="entry name" value="WW_DOMAIN_2"/>
    <property type="match status" value="1"/>
</dbReference>
<sequence>MAAQQPIDMTPRINPYARTPVAPLISKPAAPKKTPNVDYGMLALPSHVMKLQYPWGVYPDDDTAWAYYHTPQTRETMWAFPADWKLRSPWERHLTNDNKGTFRHKNRITSDFVDGEPGPPVPLGPPPERADDVIGITPPARIHTARCQSRCNSGTKFYTKIILAICQLSHLGPASSPADVKFGRELLQAAHIAQDIARDPIKGGINKGAILKKLWDLLTGYVDVGMILTQLWDTQDGADKLRAAGSHPGSRNDTPAPTPTVSIAVCKDCGSRWCIVGNSISGKCSRFNCTDIITYRNSSEWDDVCDQASPRTSE</sequence>
<feature type="domain" description="WW" evidence="1">
    <location>
        <begin position="49"/>
        <end position="83"/>
    </location>
</feature>
<feature type="non-terminal residue" evidence="2">
    <location>
        <position position="314"/>
    </location>
</feature>
<keyword evidence="3" id="KW-1185">Reference proteome</keyword>
<gene>
    <name evidence="2" type="ORF">PCOR1329_LOCUS79866</name>
</gene>
<proteinExistence type="predicted"/>
<name>A0ABN9XU70_9DINO</name>
<evidence type="ECO:0000313" key="2">
    <source>
        <dbReference type="EMBL" id="CAK0903575.1"/>
    </source>
</evidence>
<protein>
    <recommendedName>
        <fullName evidence="1">WW domain-containing protein</fullName>
    </recommendedName>
</protein>